<dbReference type="InterPro" id="IPR034474">
    <property type="entry name" value="Methyltransferase_Class_D"/>
</dbReference>
<comment type="caution">
    <text evidence="6">The sequence shown here is derived from an EMBL/GenBank/DDBJ whole genome shotgun (WGS) entry which is preliminary data.</text>
</comment>
<evidence type="ECO:0000313" key="6">
    <source>
        <dbReference type="EMBL" id="HIS97454.1"/>
    </source>
</evidence>
<dbReference type="PANTHER" id="PTHR43306">
    <property type="entry name" value="7,8-DIHYDRO-6-HYDROXYMETHYLPTERIN DIMETHYLTRANSFERASE"/>
    <property type="match status" value="1"/>
</dbReference>
<dbReference type="GO" id="GO:0003824">
    <property type="term" value="F:catalytic activity"/>
    <property type="evidence" value="ECO:0007669"/>
    <property type="project" value="InterPro"/>
</dbReference>
<dbReference type="SFLD" id="SFLDG01067">
    <property type="entry name" value="SPASM/twitch_domain_containing"/>
    <property type="match status" value="1"/>
</dbReference>
<keyword evidence="1" id="KW-0949">S-adenosyl-L-methionine</keyword>
<reference evidence="6" key="2">
    <citation type="journal article" date="2021" name="PeerJ">
        <title>Extensive microbial diversity within the chicken gut microbiome revealed by metagenomics and culture.</title>
        <authorList>
            <person name="Gilroy R."/>
            <person name="Ravi A."/>
            <person name="Getino M."/>
            <person name="Pursley I."/>
            <person name="Horton D.L."/>
            <person name="Alikhan N.F."/>
            <person name="Baker D."/>
            <person name="Gharbi K."/>
            <person name="Hall N."/>
            <person name="Watson M."/>
            <person name="Adriaenssens E.M."/>
            <person name="Foster-Nyarko E."/>
            <person name="Jarju S."/>
            <person name="Secka A."/>
            <person name="Antonio M."/>
            <person name="Oren A."/>
            <person name="Chaudhuri R.R."/>
            <person name="La Ragione R."/>
            <person name="Hildebrand F."/>
            <person name="Pallen M.J."/>
        </authorList>
    </citation>
    <scope>NUCLEOTIDE SEQUENCE</scope>
    <source>
        <strain evidence="6">ChiHecec3B27-6122</strain>
    </source>
</reference>
<dbReference type="GO" id="GO:0046872">
    <property type="term" value="F:metal ion binding"/>
    <property type="evidence" value="ECO:0007669"/>
    <property type="project" value="UniProtKB-KW"/>
</dbReference>
<gene>
    <name evidence="6" type="ORF">IAD42_05710</name>
</gene>
<dbReference type="InterPro" id="IPR007197">
    <property type="entry name" value="rSAM"/>
</dbReference>
<name>A0A9D1G679_9FIRM</name>
<protein>
    <submittedName>
        <fullName evidence="6">Radical SAM protein</fullName>
    </submittedName>
</protein>
<evidence type="ECO:0000256" key="4">
    <source>
        <dbReference type="ARBA" id="ARBA00023014"/>
    </source>
</evidence>
<dbReference type="InterPro" id="IPR056488">
    <property type="entry name" value="Zn_ribbon_HMPTM"/>
</dbReference>
<dbReference type="PANTHER" id="PTHR43306:SF1">
    <property type="entry name" value="7,8-DIHYDRO-6-HYDROXYMETHYLPTERIN DIMETHYLTRANSFERASE"/>
    <property type="match status" value="1"/>
</dbReference>
<dbReference type="EMBL" id="DVJS01000141">
    <property type="protein sequence ID" value="HIS97454.1"/>
    <property type="molecule type" value="Genomic_DNA"/>
</dbReference>
<dbReference type="SMART" id="SM00729">
    <property type="entry name" value="Elp3"/>
    <property type="match status" value="1"/>
</dbReference>
<evidence type="ECO:0000256" key="3">
    <source>
        <dbReference type="ARBA" id="ARBA00023004"/>
    </source>
</evidence>
<dbReference type="Proteomes" id="UP000886876">
    <property type="component" value="Unassembled WGS sequence"/>
</dbReference>
<keyword evidence="3" id="KW-0408">Iron</keyword>
<evidence type="ECO:0000256" key="1">
    <source>
        <dbReference type="ARBA" id="ARBA00022691"/>
    </source>
</evidence>
<keyword evidence="2" id="KW-0479">Metal-binding</keyword>
<dbReference type="AlphaFoldDB" id="A0A9D1G679"/>
<evidence type="ECO:0000256" key="2">
    <source>
        <dbReference type="ARBA" id="ARBA00022723"/>
    </source>
</evidence>
<dbReference type="InterPro" id="IPR058240">
    <property type="entry name" value="rSAM_sf"/>
</dbReference>
<dbReference type="InterPro" id="IPR054698">
    <property type="entry name" value="rSAM_Se_TrsS"/>
</dbReference>
<dbReference type="InterPro" id="IPR006638">
    <property type="entry name" value="Elp3/MiaA/NifB-like_rSAM"/>
</dbReference>
<proteinExistence type="predicted"/>
<evidence type="ECO:0000313" key="7">
    <source>
        <dbReference type="Proteomes" id="UP000886876"/>
    </source>
</evidence>
<dbReference type="SFLD" id="SFLDG01100">
    <property type="entry name" value="methyltransferase_(Class_D)"/>
    <property type="match status" value="1"/>
</dbReference>
<accession>A0A9D1G679</accession>
<dbReference type="CDD" id="cd01335">
    <property type="entry name" value="Radical_SAM"/>
    <property type="match status" value="1"/>
</dbReference>
<dbReference type="Gene3D" id="3.20.20.70">
    <property type="entry name" value="Aldolase class I"/>
    <property type="match status" value="1"/>
</dbReference>
<dbReference type="Pfam" id="PF04055">
    <property type="entry name" value="Radical_SAM"/>
    <property type="match status" value="1"/>
</dbReference>
<feature type="domain" description="Radical SAM core" evidence="5">
    <location>
        <begin position="88"/>
        <end position="304"/>
    </location>
</feature>
<dbReference type="NCBIfam" id="NF045646">
    <property type="entry name" value="rSAM_Se_TrsS"/>
    <property type="match status" value="1"/>
</dbReference>
<dbReference type="SFLD" id="SFLDS00029">
    <property type="entry name" value="Radical_SAM"/>
    <property type="match status" value="1"/>
</dbReference>
<evidence type="ECO:0000259" key="5">
    <source>
        <dbReference type="PROSITE" id="PS51918"/>
    </source>
</evidence>
<dbReference type="Pfam" id="PF23545">
    <property type="entry name" value="Zn_ribbon_HMPTM"/>
    <property type="match status" value="1"/>
</dbReference>
<reference evidence="6" key="1">
    <citation type="submission" date="2020-10" db="EMBL/GenBank/DDBJ databases">
        <authorList>
            <person name="Gilroy R."/>
        </authorList>
    </citation>
    <scope>NUCLEOTIDE SEQUENCE</scope>
    <source>
        <strain evidence="6">ChiHecec3B27-6122</strain>
    </source>
</reference>
<dbReference type="PROSITE" id="PS51918">
    <property type="entry name" value="RADICAL_SAM"/>
    <property type="match status" value="1"/>
</dbReference>
<organism evidence="6 7">
    <name type="scientific">Candidatus Scatomorpha pullistercoris</name>
    <dbReference type="NCBI Taxonomy" id="2840929"/>
    <lineage>
        <taxon>Bacteria</taxon>
        <taxon>Bacillati</taxon>
        <taxon>Bacillota</taxon>
        <taxon>Clostridia</taxon>
        <taxon>Eubacteriales</taxon>
        <taxon>Candidatus Scatomorpha</taxon>
    </lineage>
</organism>
<dbReference type="SUPFAM" id="SSF102114">
    <property type="entry name" value="Radical SAM enzymes"/>
    <property type="match status" value="1"/>
</dbReference>
<dbReference type="GO" id="GO:0051536">
    <property type="term" value="F:iron-sulfur cluster binding"/>
    <property type="evidence" value="ECO:0007669"/>
    <property type="project" value="UniProtKB-KW"/>
</dbReference>
<keyword evidence="4" id="KW-0411">Iron-sulfur</keyword>
<dbReference type="InterPro" id="IPR013785">
    <property type="entry name" value="Aldolase_TIM"/>
</dbReference>
<sequence>MSEILHETESLCPVCLRRIPARYEREDGKAYMVKDCPEHGRFKVLFWRDADMYEDWLKQGVHAPAKDRGRPLGERGCPFDCGICDEHRSGTCTSILEITYRCNMNCKICFADANAERFEPDLEQIERMYASALASNPYCSVQLSGGEPTVRDDLCDIIRLGKRLGVVHLQVNTNGIKLAADPEYAKRLKEAGLDLIYLQFDGLDEDIYRHIRGREMLDIKLRAVENCEAAGLGILLVPVVIPGVNLHRIGEIVEFGKRHIPVIKGIHFQPVSYFGRFPGKTPPDESRCGLSDVIHALCEQCPEELKMEHFVPRKQFDPHCDFSSTYYLDETGKLVAMSERDQNSCDTERTDFVEKTNRYTTKRWRYQAGAEADTPLMRFAMRTLTHSFCISGMGFQDVWNIDLGRLHGCCVHIVRSDCTLIPFCAFHLTGADGRRLYTN</sequence>